<reference evidence="1 2" key="2">
    <citation type="journal article" date="2022" name="Mol. Ecol. Resour.">
        <title>The genomes of chicory, endive, great burdock and yacon provide insights into Asteraceae paleo-polyploidization history and plant inulin production.</title>
        <authorList>
            <person name="Fan W."/>
            <person name="Wang S."/>
            <person name="Wang H."/>
            <person name="Wang A."/>
            <person name="Jiang F."/>
            <person name="Liu H."/>
            <person name="Zhao H."/>
            <person name="Xu D."/>
            <person name="Zhang Y."/>
        </authorList>
    </citation>
    <scope>NUCLEOTIDE SEQUENCE [LARGE SCALE GENOMIC DNA]</scope>
    <source>
        <strain evidence="2">cv. Yunnan</strain>
        <tissue evidence="1">Leaves</tissue>
    </source>
</reference>
<keyword evidence="2" id="KW-1185">Reference proteome</keyword>
<evidence type="ECO:0000313" key="2">
    <source>
        <dbReference type="Proteomes" id="UP001056120"/>
    </source>
</evidence>
<protein>
    <submittedName>
        <fullName evidence="1">Uncharacterized protein</fullName>
    </submittedName>
</protein>
<organism evidence="1 2">
    <name type="scientific">Smallanthus sonchifolius</name>
    <dbReference type="NCBI Taxonomy" id="185202"/>
    <lineage>
        <taxon>Eukaryota</taxon>
        <taxon>Viridiplantae</taxon>
        <taxon>Streptophyta</taxon>
        <taxon>Embryophyta</taxon>
        <taxon>Tracheophyta</taxon>
        <taxon>Spermatophyta</taxon>
        <taxon>Magnoliopsida</taxon>
        <taxon>eudicotyledons</taxon>
        <taxon>Gunneridae</taxon>
        <taxon>Pentapetalae</taxon>
        <taxon>asterids</taxon>
        <taxon>campanulids</taxon>
        <taxon>Asterales</taxon>
        <taxon>Asteraceae</taxon>
        <taxon>Asteroideae</taxon>
        <taxon>Heliantheae alliance</taxon>
        <taxon>Millerieae</taxon>
        <taxon>Smallanthus</taxon>
    </lineage>
</organism>
<name>A0ACB9D4G1_9ASTR</name>
<reference evidence="2" key="1">
    <citation type="journal article" date="2022" name="Mol. Ecol. Resour.">
        <title>The genomes of chicory, endive, great burdock and yacon provide insights into Asteraceae palaeo-polyploidization history and plant inulin production.</title>
        <authorList>
            <person name="Fan W."/>
            <person name="Wang S."/>
            <person name="Wang H."/>
            <person name="Wang A."/>
            <person name="Jiang F."/>
            <person name="Liu H."/>
            <person name="Zhao H."/>
            <person name="Xu D."/>
            <person name="Zhang Y."/>
        </authorList>
    </citation>
    <scope>NUCLEOTIDE SEQUENCE [LARGE SCALE GENOMIC DNA]</scope>
    <source>
        <strain evidence="2">cv. Yunnan</strain>
    </source>
</reference>
<comment type="caution">
    <text evidence="1">The sequence shown here is derived from an EMBL/GenBank/DDBJ whole genome shotgun (WGS) entry which is preliminary data.</text>
</comment>
<dbReference type="Proteomes" id="UP001056120">
    <property type="component" value="Linkage Group LG20"/>
</dbReference>
<dbReference type="EMBL" id="CM042037">
    <property type="protein sequence ID" value="KAI3741488.1"/>
    <property type="molecule type" value="Genomic_DNA"/>
</dbReference>
<gene>
    <name evidence="1" type="ORF">L1987_59162</name>
</gene>
<accession>A0ACB9D4G1</accession>
<sequence>MFDLISWGLSVSPNFQYSTDDAFSPVPETATSTSVLYRAGGIQAVQYEISMPNERIEKNDATFSLHIIKQWAFILKEALDKSFLVAKFFCAIHVTNAYLCSTALISTRHGKAGPADVVVLQSPENPKKFVPYGLLQGKFFWRIWPAGAFGSIGRRPESVDLPLKVVEPTNVHAIHQWPISDNLFLLSIFF</sequence>
<evidence type="ECO:0000313" key="1">
    <source>
        <dbReference type="EMBL" id="KAI3741488.1"/>
    </source>
</evidence>
<proteinExistence type="predicted"/>